<dbReference type="PANTHER" id="PTHR30188:SF3">
    <property type="entry name" value="ABC TRANSPORTER PERMEASE"/>
    <property type="match status" value="1"/>
</dbReference>
<comment type="caution">
    <text evidence="2">The sequence shown here is derived from an EMBL/GenBank/DDBJ whole genome shotgun (WGS) entry which is preliminary data.</text>
</comment>
<dbReference type="InterPro" id="IPR003453">
    <property type="entry name" value="ABC_MlaE_roteobac"/>
</dbReference>
<accession>A0A177N7Z8</accession>
<organism evidence="2 3">
    <name type="scientific">Methylomonas lenta</name>
    <dbReference type="NCBI Taxonomy" id="980561"/>
    <lineage>
        <taxon>Bacteria</taxon>
        <taxon>Pseudomonadati</taxon>
        <taxon>Pseudomonadota</taxon>
        <taxon>Gammaproteobacteria</taxon>
        <taxon>Methylococcales</taxon>
        <taxon>Methylococcaceae</taxon>
        <taxon>Methylomonas</taxon>
    </lineage>
</organism>
<keyword evidence="1" id="KW-0472">Membrane</keyword>
<feature type="transmembrane region" description="Helical" evidence="1">
    <location>
        <begin position="178"/>
        <end position="196"/>
    </location>
</feature>
<feature type="transmembrane region" description="Helical" evidence="1">
    <location>
        <begin position="322"/>
        <end position="341"/>
    </location>
</feature>
<evidence type="ECO:0000313" key="3">
    <source>
        <dbReference type="Proteomes" id="UP000078476"/>
    </source>
</evidence>
<dbReference type="RefSeq" id="WP_066983755.1">
    <property type="nucleotide sequence ID" value="NZ_LUUI01000114.1"/>
</dbReference>
<sequence length="385" mass="41350">MSESNSASQADLVGHIAVQANDSTTLSLEFSGHWLRSARIRPVEQVLAELNGQSLQSIVAKSNDLQAWDSRLPSYLLKIAEYCDGKQIQLDTSNLPDGVQSLLNLARAVPERTGARRSQSQSSVLMNIGNSVVNLVKDSQGLMVFIGEMILASWTLMRGQARFRMVDLFIFIQDVGPSGFPIVSLISLLVGLILAFVGALQLAMFGAQIYIADLVALGTVREMGPLMTAIIMSGRTGAAYAAQLGTMNVNSEIDALRTMGISPMEFLVMPRMIALILMMPLLTMYADFMGILGGALVSISAFDISLTQYYNEITKAVDLTDFMVGFFKSVVFAVLIAIAGCRRGMACGQSASAVGDAATAAVVDSIVYLVVSDSVLTLICNRLHI</sequence>
<dbReference type="Proteomes" id="UP000078476">
    <property type="component" value="Unassembled WGS sequence"/>
</dbReference>
<dbReference type="GO" id="GO:0005548">
    <property type="term" value="F:phospholipid transporter activity"/>
    <property type="evidence" value="ECO:0007669"/>
    <property type="project" value="TreeGrafter"/>
</dbReference>
<keyword evidence="1" id="KW-0812">Transmembrane</keyword>
<feature type="transmembrane region" description="Helical" evidence="1">
    <location>
        <begin position="273"/>
        <end position="302"/>
    </location>
</feature>
<dbReference type="NCBIfam" id="TIGR00056">
    <property type="entry name" value="MlaE family lipid ABC transporter permease subunit"/>
    <property type="match status" value="1"/>
</dbReference>
<keyword evidence="3" id="KW-1185">Reference proteome</keyword>
<dbReference type="GO" id="GO:0043190">
    <property type="term" value="C:ATP-binding cassette (ABC) transporter complex"/>
    <property type="evidence" value="ECO:0007669"/>
    <property type="project" value="InterPro"/>
</dbReference>
<dbReference type="Pfam" id="PF02405">
    <property type="entry name" value="MlaE"/>
    <property type="match status" value="1"/>
</dbReference>
<evidence type="ECO:0000256" key="1">
    <source>
        <dbReference type="RuleBase" id="RU362044"/>
    </source>
</evidence>
<dbReference type="InterPro" id="IPR030802">
    <property type="entry name" value="Permease_MalE"/>
</dbReference>
<keyword evidence="1" id="KW-1003">Cell membrane</keyword>
<reference evidence="2 3" key="1">
    <citation type="submission" date="2016-03" db="EMBL/GenBank/DDBJ databases">
        <authorList>
            <person name="Ploux O."/>
        </authorList>
    </citation>
    <scope>NUCLEOTIDE SEQUENCE [LARGE SCALE GENOMIC DNA]</scope>
    <source>
        <strain evidence="2 3">R-45370</strain>
    </source>
</reference>
<dbReference type="PANTHER" id="PTHR30188">
    <property type="entry name" value="ABC TRANSPORTER PERMEASE PROTEIN-RELATED"/>
    <property type="match status" value="1"/>
</dbReference>
<dbReference type="AlphaFoldDB" id="A0A177N7Z8"/>
<gene>
    <name evidence="2" type="ORF">A1359_01125</name>
</gene>
<comment type="caution">
    <text evidence="1">Lacks conserved residue(s) required for the propagation of feature annotation.</text>
</comment>
<dbReference type="STRING" id="980561.A1359_01125"/>
<keyword evidence="1" id="KW-1133">Transmembrane helix</keyword>
<protein>
    <submittedName>
        <fullName evidence="2">Uncharacterized protein</fullName>
    </submittedName>
</protein>
<keyword evidence="1" id="KW-0997">Cell inner membrane</keyword>
<evidence type="ECO:0000313" key="2">
    <source>
        <dbReference type="EMBL" id="OAI14037.1"/>
    </source>
</evidence>
<name>A0A177N7Z8_9GAMM</name>
<comment type="similarity">
    <text evidence="1">Belongs to the MlaE permease family.</text>
</comment>
<comment type="subcellular location">
    <subcellularLocation>
        <location evidence="1">Cell inner membrane</location>
        <topology evidence="1">Multi-pass membrane protein</topology>
    </subcellularLocation>
</comment>
<dbReference type="OrthoDB" id="9810518at2"/>
<proteinExistence type="inferred from homology"/>
<dbReference type="EMBL" id="LUUI01000114">
    <property type="protein sequence ID" value="OAI14037.1"/>
    <property type="molecule type" value="Genomic_DNA"/>
</dbReference>